<evidence type="ECO:0000259" key="6">
    <source>
        <dbReference type="SMART" id="SM00478"/>
    </source>
</evidence>
<evidence type="ECO:0000256" key="3">
    <source>
        <dbReference type="ARBA" id="ARBA00022763"/>
    </source>
</evidence>
<feature type="region of interest" description="Disordered" evidence="5">
    <location>
        <begin position="225"/>
        <end position="254"/>
    </location>
</feature>
<evidence type="ECO:0000313" key="8">
    <source>
        <dbReference type="Proteomes" id="UP001139035"/>
    </source>
</evidence>
<dbReference type="InterPro" id="IPR011257">
    <property type="entry name" value="DNA_glycosylase"/>
</dbReference>
<protein>
    <recommendedName>
        <fullName evidence="2">DNA-3-methyladenine glycosylase II</fullName>
        <ecNumber evidence="2">3.2.2.21</ecNumber>
    </recommendedName>
</protein>
<dbReference type="SMART" id="SM00478">
    <property type="entry name" value="ENDO3c"/>
    <property type="match status" value="1"/>
</dbReference>
<gene>
    <name evidence="7" type="ORF">LZD57_10955</name>
</gene>
<dbReference type="GO" id="GO:0005737">
    <property type="term" value="C:cytoplasm"/>
    <property type="evidence" value="ECO:0007669"/>
    <property type="project" value="TreeGrafter"/>
</dbReference>
<dbReference type="SUPFAM" id="SSF48150">
    <property type="entry name" value="DNA-glycosylase"/>
    <property type="match status" value="1"/>
</dbReference>
<dbReference type="EMBL" id="JAJUWU010000009">
    <property type="protein sequence ID" value="MCE7028506.1"/>
    <property type="molecule type" value="Genomic_DNA"/>
</dbReference>
<evidence type="ECO:0000256" key="1">
    <source>
        <dbReference type="ARBA" id="ARBA00000086"/>
    </source>
</evidence>
<feature type="compositionally biased region" description="Polar residues" evidence="5">
    <location>
        <begin position="244"/>
        <end position="254"/>
    </location>
</feature>
<dbReference type="GO" id="GO:0043916">
    <property type="term" value="F:DNA-7-methylguanine glycosylase activity"/>
    <property type="evidence" value="ECO:0007669"/>
    <property type="project" value="TreeGrafter"/>
</dbReference>
<name>A0A9X1P3B3_9HYPH</name>
<dbReference type="AlphaFoldDB" id="A0A9X1P3B3"/>
<evidence type="ECO:0000256" key="4">
    <source>
        <dbReference type="ARBA" id="ARBA00023204"/>
    </source>
</evidence>
<organism evidence="7 8">
    <name type="scientific">Jiella avicenniae</name>
    <dbReference type="NCBI Taxonomy" id="2907202"/>
    <lineage>
        <taxon>Bacteria</taxon>
        <taxon>Pseudomonadati</taxon>
        <taxon>Pseudomonadota</taxon>
        <taxon>Alphaproteobacteria</taxon>
        <taxon>Hyphomicrobiales</taxon>
        <taxon>Aurantimonadaceae</taxon>
        <taxon>Jiella</taxon>
    </lineage>
</organism>
<sequence length="254" mass="27065">MRGEDDESRKVVIRTEADIAEALAALTAADERLVRIAETAGPVPLRRVRSGLKGLLAIVVAQQVSKASADAIFGRLDAAVDLADPHAILAAGETTLRAAGLSRPKQQTVEAVAAAIAQGRLDLARLETTDAPEAIAELVAVRGIGPWTAECWLLFCTGHPDVFPAGDLALQVAVAHALDHESRPTTKRLGAIAEAWRPHRSVAARLFWAYYAVIHRRDVVPAQEAARAATPLQQNAKADRKPSRSGQNSPKPLS</sequence>
<dbReference type="Gene3D" id="1.10.1670.40">
    <property type="match status" value="1"/>
</dbReference>
<dbReference type="GO" id="GO:0006285">
    <property type="term" value="P:base-excision repair, AP site formation"/>
    <property type="evidence" value="ECO:0007669"/>
    <property type="project" value="TreeGrafter"/>
</dbReference>
<keyword evidence="3" id="KW-0227">DNA damage</keyword>
<comment type="caution">
    <text evidence="7">The sequence shown here is derived from an EMBL/GenBank/DDBJ whole genome shotgun (WGS) entry which is preliminary data.</text>
</comment>
<feature type="domain" description="HhH-GPD" evidence="6">
    <location>
        <begin position="60"/>
        <end position="212"/>
    </location>
</feature>
<dbReference type="GO" id="GO:0032131">
    <property type="term" value="F:alkylated DNA binding"/>
    <property type="evidence" value="ECO:0007669"/>
    <property type="project" value="TreeGrafter"/>
</dbReference>
<evidence type="ECO:0000313" key="7">
    <source>
        <dbReference type="EMBL" id="MCE7028506.1"/>
    </source>
</evidence>
<dbReference type="PANTHER" id="PTHR43003">
    <property type="entry name" value="DNA-3-METHYLADENINE GLYCOSYLASE"/>
    <property type="match status" value="1"/>
</dbReference>
<dbReference type="Gene3D" id="1.10.340.30">
    <property type="entry name" value="Hypothetical protein, domain 2"/>
    <property type="match status" value="1"/>
</dbReference>
<dbReference type="RefSeq" id="WP_233719663.1">
    <property type="nucleotide sequence ID" value="NZ_JAJUWU010000009.1"/>
</dbReference>
<proteinExistence type="predicted"/>
<dbReference type="PANTHER" id="PTHR43003:SF13">
    <property type="entry name" value="DNA-3-METHYLADENINE GLYCOSYLASE 2"/>
    <property type="match status" value="1"/>
</dbReference>
<dbReference type="GO" id="GO:0006307">
    <property type="term" value="P:DNA alkylation repair"/>
    <property type="evidence" value="ECO:0007669"/>
    <property type="project" value="TreeGrafter"/>
</dbReference>
<dbReference type="GO" id="GO:0008725">
    <property type="term" value="F:DNA-3-methyladenine glycosylase activity"/>
    <property type="evidence" value="ECO:0007669"/>
    <property type="project" value="TreeGrafter"/>
</dbReference>
<dbReference type="GO" id="GO:0032993">
    <property type="term" value="C:protein-DNA complex"/>
    <property type="evidence" value="ECO:0007669"/>
    <property type="project" value="TreeGrafter"/>
</dbReference>
<reference evidence="7" key="1">
    <citation type="submission" date="2022-01" db="EMBL/GenBank/DDBJ databases">
        <title>Jiella avicenniae sp. nov., a novel endophytic bacterium isolated from bark of Avicennia marina.</title>
        <authorList>
            <person name="Tuo L."/>
        </authorList>
    </citation>
    <scope>NUCLEOTIDE SEQUENCE</scope>
    <source>
        <strain evidence="7">CBK1P-4</strain>
    </source>
</reference>
<dbReference type="CDD" id="cd00056">
    <property type="entry name" value="ENDO3c"/>
    <property type="match status" value="1"/>
</dbReference>
<keyword evidence="8" id="KW-1185">Reference proteome</keyword>
<evidence type="ECO:0000256" key="5">
    <source>
        <dbReference type="SAM" id="MobiDB-lite"/>
    </source>
</evidence>
<dbReference type="EC" id="3.2.2.21" evidence="2"/>
<dbReference type="InterPro" id="IPR051912">
    <property type="entry name" value="Alkylbase_DNA_Glycosylase/TA"/>
</dbReference>
<comment type="catalytic activity">
    <reaction evidence="1">
        <text>Hydrolysis of alkylated DNA, releasing 3-methyladenine, 3-methylguanine, 7-methylguanine and 7-methyladenine.</text>
        <dbReference type="EC" id="3.2.2.21"/>
    </reaction>
</comment>
<dbReference type="Proteomes" id="UP001139035">
    <property type="component" value="Unassembled WGS sequence"/>
</dbReference>
<accession>A0A9X1P3B3</accession>
<keyword evidence="4" id="KW-0234">DNA repair</keyword>
<dbReference type="Pfam" id="PF00730">
    <property type="entry name" value="HhH-GPD"/>
    <property type="match status" value="1"/>
</dbReference>
<evidence type="ECO:0000256" key="2">
    <source>
        <dbReference type="ARBA" id="ARBA00012000"/>
    </source>
</evidence>
<dbReference type="InterPro" id="IPR003265">
    <property type="entry name" value="HhH-GPD_domain"/>
</dbReference>